<feature type="region of interest" description="Disordered" evidence="8">
    <location>
        <begin position="415"/>
        <end position="463"/>
    </location>
</feature>
<dbReference type="AlphaFoldDB" id="A0A7J6LKX2"/>
<dbReference type="InterPro" id="IPR027417">
    <property type="entry name" value="P-loop_NTPase"/>
</dbReference>
<dbReference type="GO" id="GO:0008017">
    <property type="term" value="F:microtubule binding"/>
    <property type="evidence" value="ECO:0007669"/>
    <property type="project" value="InterPro"/>
</dbReference>
<accession>A0A7J6LKX2</accession>
<comment type="similarity">
    <text evidence="6 7">Belongs to the TRAFAC class myosin-kinesin ATPase superfamily. Kinesin family.</text>
</comment>
<feature type="compositionally biased region" description="Basic and acidic residues" evidence="8">
    <location>
        <begin position="445"/>
        <end position="456"/>
    </location>
</feature>
<dbReference type="PANTHER" id="PTHR47969:SF15">
    <property type="entry name" value="CHROMOSOME-ASSOCIATED KINESIN KIF4A-RELATED"/>
    <property type="match status" value="1"/>
</dbReference>
<feature type="region of interest" description="Disordered" evidence="8">
    <location>
        <begin position="164"/>
        <end position="206"/>
    </location>
</feature>
<sequence>MSTAIRVGVRIRPLIIPREEDMPTIVTTDGNTVAIDIETEQLVGPPKVEPKYFTYDSAFSPSVTQEELYASIGRPIRDSVLNGFNNCLFAYGQTGGGKTHSILGTEDSPGVLRHLMEEIFSAVEEEKHHSNQLFVTVSFLEIYNEQLRDLLDPETVPTAIALQRRSLNEQKSPNALKPPPGSPGKRRPNTPPPPTVMADEPSDRNDKRKKLFVHQHPTKGVFVPNLTEAACGSLSECLSFLNLGLRQRATAQTNMNSQSSRSHSVFTMRLRKRLTTDQQQHRTSSVHLIDLAGSERTKRSGAVGQRMREGQSINTSLSVLGQVISKLSTAKGAGSVSHIPFRQSKLTYLLTDALTGNSHTWMLAAVSPARHDQEETLSTLRFASSVKKIKTIPIRSPTPEPRPAIPEAVINSRSYSSGKWGAPSSEASPKGKLSPGQRRRRRFKIRETVELERSARSETSPTVPAAVELSAQSYLEDSLDDWDAKLRASSKLLKELNMDNIHDIAGRKAREPYILNISDDPSLSGCLVYFLNSTKGAESKHHTTVGCGPDNDIVLSGLGIPDQLCLLIVDSSNAVATVEVERTAPRDTTGRLVVGGRLLDRSGQRHRLRSGERIIFGRAFVFRLVVPGSSPVLRSESMSKSRGMSSRGLVEPVAEEEEIQEVIVESSLADTQTAKMMAEVKVINRILDDMGVTEHRGRFIHTYSDVLTRVQKANDILHELRSSSGISLSLVILADISQMAMSGRMLSDGSLDSTPAAPGMAIQVKRKGDIVDVWSVAKFIARLEEMRSKHYISRMRTAAENMMTTSTSMTDTS</sequence>
<dbReference type="EMBL" id="JABANN010000261">
    <property type="protein sequence ID" value="KAF4664397.1"/>
    <property type="molecule type" value="Genomic_DNA"/>
</dbReference>
<name>A0A7J6LKX2_PEROL</name>
<dbReference type="InterPro" id="IPR027640">
    <property type="entry name" value="Kinesin-like_fam"/>
</dbReference>
<dbReference type="PANTHER" id="PTHR47969">
    <property type="entry name" value="CHROMOSOME-ASSOCIATED KINESIN KIF4A-RELATED"/>
    <property type="match status" value="1"/>
</dbReference>
<dbReference type="SUPFAM" id="SSF49879">
    <property type="entry name" value="SMAD/FHA domain"/>
    <property type="match status" value="1"/>
</dbReference>
<keyword evidence="3 6" id="KW-0547">Nucleotide-binding</keyword>
<proteinExistence type="inferred from homology"/>
<dbReference type="OrthoDB" id="3176171at2759"/>
<dbReference type="Gene3D" id="3.40.850.10">
    <property type="entry name" value="Kinesin motor domain"/>
    <property type="match status" value="1"/>
</dbReference>
<dbReference type="GO" id="GO:0003777">
    <property type="term" value="F:microtubule motor activity"/>
    <property type="evidence" value="ECO:0007669"/>
    <property type="project" value="InterPro"/>
</dbReference>
<feature type="domain" description="Kinesin motor" evidence="9">
    <location>
        <begin position="4"/>
        <end position="389"/>
    </location>
</feature>
<keyword evidence="4 6" id="KW-0067">ATP-binding</keyword>
<evidence type="ECO:0000256" key="6">
    <source>
        <dbReference type="PROSITE-ProRule" id="PRU00283"/>
    </source>
</evidence>
<dbReference type="EMBL" id="JABAHT010000250">
    <property type="protein sequence ID" value="KAF4659915.1"/>
    <property type="molecule type" value="Genomic_DNA"/>
</dbReference>
<dbReference type="GO" id="GO:0005875">
    <property type="term" value="C:microtubule associated complex"/>
    <property type="evidence" value="ECO:0007669"/>
    <property type="project" value="TreeGrafter"/>
</dbReference>
<protein>
    <recommendedName>
        <fullName evidence="7">Kinesin-like protein</fullName>
    </recommendedName>
</protein>
<keyword evidence="7" id="KW-0493">Microtubule</keyword>
<reference evidence="12 13" key="1">
    <citation type="submission" date="2020-04" db="EMBL/GenBank/DDBJ databases">
        <title>Perkinsus olseni comparative genomics.</title>
        <authorList>
            <person name="Bogema D.R."/>
        </authorList>
    </citation>
    <scope>NUCLEOTIDE SEQUENCE [LARGE SCALE GENOMIC DNA]</scope>
    <source>
        <strain evidence="10">ATCC PRA-179</strain>
        <strain evidence="11">ATCC PRA-31</strain>
    </source>
</reference>
<evidence type="ECO:0000313" key="13">
    <source>
        <dbReference type="Proteomes" id="UP000572268"/>
    </source>
</evidence>
<dbReference type="Gene3D" id="2.60.200.20">
    <property type="match status" value="1"/>
</dbReference>
<dbReference type="PRINTS" id="PR00380">
    <property type="entry name" value="KINESINHEAVY"/>
</dbReference>
<evidence type="ECO:0000313" key="12">
    <source>
        <dbReference type="Proteomes" id="UP000570595"/>
    </source>
</evidence>
<evidence type="ECO:0000313" key="10">
    <source>
        <dbReference type="EMBL" id="KAF4659915.1"/>
    </source>
</evidence>
<dbReference type="Pfam" id="PF00225">
    <property type="entry name" value="Kinesin"/>
    <property type="match status" value="1"/>
</dbReference>
<dbReference type="GO" id="GO:0005524">
    <property type="term" value="F:ATP binding"/>
    <property type="evidence" value="ECO:0007669"/>
    <property type="project" value="UniProtKB-UniRule"/>
</dbReference>
<evidence type="ECO:0000259" key="9">
    <source>
        <dbReference type="PROSITE" id="PS50067"/>
    </source>
</evidence>
<dbReference type="Proteomes" id="UP000570595">
    <property type="component" value="Unassembled WGS sequence"/>
</dbReference>
<keyword evidence="5" id="KW-0175">Coiled coil</keyword>
<dbReference type="GO" id="GO:0005874">
    <property type="term" value="C:microtubule"/>
    <property type="evidence" value="ECO:0007669"/>
    <property type="project" value="UniProtKB-KW"/>
</dbReference>
<organism evidence="10 12">
    <name type="scientific">Perkinsus olseni</name>
    <name type="common">Perkinsus atlanticus</name>
    <dbReference type="NCBI Taxonomy" id="32597"/>
    <lineage>
        <taxon>Eukaryota</taxon>
        <taxon>Sar</taxon>
        <taxon>Alveolata</taxon>
        <taxon>Perkinsozoa</taxon>
        <taxon>Perkinsea</taxon>
        <taxon>Perkinsida</taxon>
        <taxon>Perkinsidae</taxon>
        <taxon>Perkinsus</taxon>
    </lineage>
</organism>
<dbReference type="SMART" id="SM00129">
    <property type="entry name" value="KISc"/>
    <property type="match status" value="1"/>
</dbReference>
<comment type="caution">
    <text evidence="10">The sequence shown here is derived from an EMBL/GenBank/DDBJ whole genome shotgun (WGS) entry which is preliminary data.</text>
</comment>
<dbReference type="GO" id="GO:0007052">
    <property type="term" value="P:mitotic spindle organization"/>
    <property type="evidence" value="ECO:0007669"/>
    <property type="project" value="TreeGrafter"/>
</dbReference>
<dbReference type="InterPro" id="IPR019821">
    <property type="entry name" value="Kinesin_motor_CS"/>
</dbReference>
<dbReference type="PROSITE" id="PS50067">
    <property type="entry name" value="KINESIN_MOTOR_2"/>
    <property type="match status" value="1"/>
</dbReference>
<dbReference type="CDD" id="cd00106">
    <property type="entry name" value="KISc"/>
    <property type="match status" value="1"/>
</dbReference>
<evidence type="ECO:0000256" key="1">
    <source>
        <dbReference type="ARBA" id="ARBA00004496"/>
    </source>
</evidence>
<dbReference type="SUPFAM" id="SSF52540">
    <property type="entry name" value="P-loop containing nucleoside triphosphate hydrolases"/>
    <property type="match status" value="1"/>
</dbReference>
<dbReference type="GO" id="GO:0005737">
    <property type="term" value="C:cytoplasm"/>
    <property type="evidence" value="ECO:0007669"/>
    <property type="project" value="UniProtKB-SubCell"/>
</dbReference>
<keyword evidence="6 7" id="KW-0505">Motor protein</keyword>
<dbReference type="InterPro" id="IPR001752">
    <property type="entry name" value="Kinesin_motor_dom"/>
</dbReference>
<evidence type="ECO:0000256" key="2">
    <source>
        <dbReference type="ARBA" id="ARBA00022490"/>
    </source>
</evidence>
<dbReference type="InterPro" id="IPR008984">
    <property type="entry name" value="SMAD_FHA_dom_sf"/>
</dbReference>
<evidence type="ECO:0000256" key="3">
    <source>
        <dbReference type="ARBA" id="ARBA00022741"/>
    </source>
</evidence>
<evidence type="ECO:0000256" key="4">
    <source>
        <dbReference type="ARBA" id="ARBA00022840"/>
    </source>
</evidence>
<evidence type="ECO:0000313" key="11">
    <source>
        <dbReference type="EMBL" id="KAF4664397.1"/>
    </source>
</evidence>
<comment type="subcellular location">
    <subcellularLocation>
        <location evidence="1">Cytoplasm</location>
    </subcellularLocation>
</comment>
<gene>
    <name evidence="11" type="ORF">FOL46_004257</name>
    <name evidence="10" type="ORF">FOZ61_004393</name>
</gene>
<evidence type="ECO:0000256" key="7">
    <source>
        <dbReference type="RuleBase" id="RU000394"/>
    </source>
</evidence>
<dbReference type="PROSITE" id="PS00411">
    <property type="entry name" value="KINESIN_MOTOR_1"/>
    <property type="match status" value="1"/>
</dbReference>
<feature type="binding site" evidence="6">
    <location>
        <begin position="92"/>
        <end position="99"/>
    </location>
    <ligand>
        <name>ATP</name>
        <dbReference type="ChEBI" id="CHEBI:30616"/>
    </ligand>
</feature>
<evidence type="ECO:0000256" key="8">
    <source>
        <dbReference type="SAM" id="MobiDB-lite"/>
    </source>
</evidence>
<evidence type="ECO:0000256" key="5">
    <source>
        <dbReference type="ARBA" id="ARBA00023054"/>
    </source>
</evidence>
<dbReference type="Proteomes" id="UP000572268">
    <property type="component" value="Unassembled WGS sequence"/>
</dbReference>
<dbReference type="GO" id="GO:0007018">
    <property type="term" value="P:microtubule-based movement"/>
    <property type="evidence" value="ECO:0007669"/>
    <property type="project" value="InterPro"/>
</dbReference>
<dbReference type="InterPro" id="IPR036961">
    <property type="entry name" value="Kinesin_motor_dom_sf"/>
</dbReference>
<keyword evidence="2" id="KW-0963">Cytoplasm</keyword>
<dbReference type="GO" id="GO:0051231">
    <property type="term" value="P:spindle elongation"/>
    <property type="evidence" value="ECO:0007669"/>
    <property type="project" value="TreeGrafter"/>
</dbReference>